<evidence type="ECO:0000259" key="3">
    <source>
        <dbReference type="PROSITE" id="PS50191"/>
    </source>
</evidence>
<dbReference type="PANTHER" id="PTHR46384">
    <property type="entry name" value="MOTILE SPERM DOMAIN-CONTAINING PROTEIN 2"/>
    <property type="match status" value="1"/>
</dbReference>
<dbReference type="Gene3D" id="2.60.40.10">
    <property type="entry name" value="Immunoglobulins"/>
    <property type="match status" value="1"/>
</dbReference>
<dbReference type="InterPro" id="IPR036865">
    <property type="entry name" value="CRAL-TRIO_dom_sf"/>
</dbReference>
<dbReference type="InterPro" id="IPR013783">
    <property type="entry name" value="Ig-like_fold"/>
</dbReference>
<dbReference type="Pfam" id="PF00635">
    <property type="entry name" value="Motile_Sperm"/>
    <property type="match status" value="1"/>
</dbReference>
<feature type="compositionally biased region" description="Polar residues" evidence="1">
    <location>
        <begin position="298"/>
        <end position="317"/>
    </location>
</feature>
<dbReference type="InterPro" id="IPR053012">
    <property type="entry name" value="ER-organelle_contact"/>
</dbReference>
<dbReference type="SUPFAM" id="SSF46938">
    <property type="entry name" value="CRAL/TRIO N-terminal domain"/>
    <property type="match status" value="1"/>
</dbReference>
<evidence type="ECO:0000256" key="1">
    <source>
        <dbReference type="SAM" id="MobiDB-lite"/>
    </source>
</evidence>
<keyword evidence="2" id="KW-0472">Membrane</keyword>
<dbReference type="InterPro" id="IPR000535">
    <property type="entry name" value="MSP_dom"/>
</dbReference>
<organism evidence="5 6">
    <name type="scientific">Hermetia illucens</name>
    <name type="common">Black soldier fly</name>
    <dbReference type="NCBI Taxonomy" id="343691"/>
    <lineage>
        <taxon>Eukaryota</taxon>
        <taxon>Metazoa</taxon>
        <taxon>Ecdysozoa</taxon>
        <taxon>Arthropoda</taxon>
        <taxon>Hexapoda</taxon>
        <taxon>Insecta</taxon>
        <taxon>Pterygota</taxon>
        <taxon>Neoptera</taxon>
        <taxon>Endopterygota</taxon>
        <taxon>Diptera</taxon>
        <taxon>Brachycera</taxon>
        <taxon>Stratiomyomorpha</taxon>
        <taxon>Stratiomyidae</taxon>
        <taxon>Hermetiinae</taxon>
        <taxon>Hermetia</taxon>
    </lineage>
</organism>
<protein>
    <recommendedName>
        <fullName evidence="7">Motile sperm domain-containing protein 2</fullName>
    </recommendedName>
</protein>
<dbReference type="SUPFAM" id="SSF49354">
    <property type="entry name" value="PapD-like"/>
    <property type="match status" value="1"/>
</dbReference>
<dbReference type="GO" id="GO:0140284">
    <property type="term" value="C:endoplasmic reticulum-endosome membrane contact site"/>
    <property type="evidence" value="ECO:0007669"/>
    <property type="project" value="TreeGrafter"/>
</dbReference>
<evidence type="ECO:0000313" key="5">
    <source>
        <dbReference type="EMBL" id="CAD7083051.1"/>
    </source>
</evidence>
<dbReference type="InterPro" id="IPR036273">
    <property type="entry name" value="CRAL/TRIO_N_dom_sf"/>
</dbReference>
<sequence length="531" mass="60463">MSGSLIPTAEQIETLRDLFFKKLEREGTPFEDGLDARDINRIETSNLYLQKFLETYDLDMKQALKTLWDTCLWRKAYGTNDINEHNVNQQHLYSGIIFAYNRDIDGKTLLICKTKLHQKGKNDVDDLIRLLVYWVERLQREENYAQISLVFDMNSTGLSNMDMEFTKRIIETFKFYYPYILNYIIIFDMPWVLSAAFKIVKSLLPPKAVAKMKFVNQKTISDYVDESNALSCWGGKDNYVYSFVPENRKSEENRVNHNNNNYDLISQNGNESASLSARKASERRGKFAKRAFDRNVHFANSSPPDSPMSDTAQSTSTDRNEAELLRITPDDAIVFMKTGNELVGTVEIMNISYSDVTYKIKTTSPEKFRVRPSSGCLSHGASTTINVVLQQGQSLSTLNKDKFLVMAMPLSAEDAGNTQAIAELWKNTPTNSPSVEQRRLKCTLPHQMAPGDGLKNGRVNSGSYSNVIDSDRQFTSMLSQLTETTSRLENQIKFSQSLQWITLTVFMLLSMAVVYILKQEINQSGACHSEF</sequence>
<dbReference type="GO" id="GO:0012505">
    <property type="term" value="C:endomembrane system"/>
    <property type="evidence" value="ECO:0007669"/>
    <property type="project" value="TreeGrafter"/>
</dbReference>
<accession>A0A7R8ULG7</accession>
<dbReference type="SMART" id="SM00516">
    <property type="entry name" value="SEC14"/>
    <property type="match status" value="1"/>
</dbReference>
<dbReference type="FunCoup" id="A0A7R8ULG7">
    <property type="interactions" value="1155"/>
</dbReference>
<name>A0A7R8ULG7_HERIL</name>
<dbReference type="SUPFAM" id="SSF52087">
    <property type="entry name" value="CRAL/TRIO domain"/>
    <property type="match status" value="1"/>
</dbReference>
<evidence type="ECO:0000313" key="6">
    <source>
        <dbReference type="Proteomes" id="UP000594454"/>
    </source>
</evidence>
<dbReference type="PROSITE" id="PS50191">
    <property type="entry name" value="CRAL_TRIO"/>
    <property type="match status" value="1"/>
</dbReference>
<feature type="transmembrane region" description="Helical" evidence="2">
    <location>
        <begin position="497"/>
        <end position="517"/>
    </location>
</feature>
<feature type="domain" description="CRAL-TRIO" evidence="3">
    <location>
        <begin position="85"/>
        <end position="241"/>
    </location>
</feature>
<reference evidence="5 6" key="1">
    <citation type="submission" date="2020-11" db="EMBL/GenBank/DDBJ databases">
        <authorList>
            <person name="Wallbank WR R."/>
            <person name="Pardo Diaz C."/>
            <person name="Kozak K."/>
            <person name="Martin S."/>
            <person name="Jiggins C."/>
            <person name="Moest M."/>
            <person name="Warren A I."/>
            <person name="Generalovic N T."/>
            <person name="Byers J.R.P. K."/>
            <person name="Montejo-Kovacevich G."/>
            <person name="Yen C E."/>
        </authorList>
    </citation>
    <scope>NUCLEOTIDE SEQUENCE [LARGE SCALE GENOMIC DNA]</scope>
</reference>
<dbReference type="Pfam" id="PF00650">
    <property type="entry name" value="CRAL_TRIO"/>
    <property type="match status" value="1"/>
</dbReference>
<feature type="compositionally biased region" description="Polar residues" evidence="1">
    <location>
        <begin position="262"/>
        <end position="274"/>
    </location>
</feature>
<dbReference type="AlphaFoldDB" id="A0A7R8ULG7"/>
<feature type="domain" description="MSP" evidence="4">
    <location>
        <begin position="324"/>
        <end position="443"/>
    </location>
</feature>
<dbReference type="EMBL" id="LR899010">
    <property type="protein sequence ID" value="CAD7083051.1"/>
    <property type="molecule type" value="Genomic_DNA"/>
</dbReference>
<evidence type="ECO:0000259" key="4">
    <source>
        <dbReference type="PROSITE" id="PS50202"/>
    </source>
</evidence>
<dbReference type="OrthoDB" id="75724at2759"/>
<dbReference type="PROSITE" id="PS50202">
    <property type="entry name" value="MSP"/>
    <property type="match status" value="1"/>
</dbReference>
<evidence type="ECO:0000256" key="2">
    <source>
        <dbReference type="SAM" id="Phobius"/>
    </source>
</evidence>
<feature type="region of interest" description="Disordered" evidence="1">
    <location>
        <begin position="253"/>
        <end position="274"/>
    </location>
</feature>
<keyword evidence="2" id="KW-0812">Transmembrane</keyword>
<feature type="region of interest" description="Disordered" evidence="1">
    <location>
        <begin position="296"/>
        <end position="320"/>
    </location>
</feature>
<proteinExistence type="predicted"/>
<dbReference type="InterPro" id="IPR001251">
    <property type="entry name" value="CRAL-TRIO_dom"/>
</dbReference>
<gene>
    <name evidence="5" type="ORF">HERILL_LOCUS6037</name>
</gene>
<evidence type="ECO:0008006" key="7">
    <source>
        <dbReference type="Google" id="ProtNLM"/>
    </source>
</evidence>
<keyword evidence="2" id="KW-1133">Transmembrane helix</keyword>
<dbReference type="InterPro" id="IPR008962">
    <property type="entry name" value="PapD-like_sf"/>
</dbReference>
<dbReference type="Gene3D" id="3.40.525.10">
    <property type="entry name" value="CRAL-TRIO lipid binding domain"/>
    <property type="match status" value="1"/>
</dbReference>
<dbReference type="Proteomes" id="UP000594454">
    <property type="component" value="Chromosome 2"/>
</dbReference>
<dbReference type="PANTHER" id="PTHR46384:SF1">
    <property type="entry name" value="MOTILE SPERM DOMAIN-CONTAINING PROTEIN 2"/>
    <property type="match status" value="1"/>
</dbReference>
<keyword evidence="6" id="KW-1185">Reference proteome</keyword>
<dbReference type="CDD" id="cd00170">
    <property type="entry name" value="SEC14"/>
    <property type="match status" value="1"/>
</dbReference>
<dbReference type="InParanoid" id="A0A7R8ULG7"/>